<feature type="compositionally biased region" description="Low complexity" evidence="1">
    <location>
        <begin position="428"/>
        <end position="440"/>
    </location>
</feature>
<feature type="compositionally biased region" description="Basic and acidic residues" evidence="1">
    <location>
        <begin position="354"/>
        <end position="363"/>
    </location>
</feature>
<keyword evidence="3" id="KW-1185">Reference proteome</keyword>
<dbReference type="AlphaFoldDB" id="A0A9W4UKH7"/>
<feature type="region of interest" description="Disordered" evidence="1">
    <location>
        <begin position="349"/>
        <end position="534"/>
    </location>
</feature>
<feature type="compositionally biased region" description="Acidic residues" evidence="1">
    <location>
        <begin position="246"/>
        <end position="256"/>
    </location>
</feature>
<dbReference type="EMBL" id="CAOQHR010000007">
    <property type="protein sequence ID" value="CAI6337645.1"/>
    <property type="molecule type" value="Genomic_DNA"/>
</dbReference>
<sequence>MVTRASITFEHPKTDSPVYVVTEMSSPPWEPLEMKDSGRKTDAGDIIFVRDFEDVDEGNHQYKIRIGEGNWVLDSSKDIASDGAGHLNNLVRAATVKYSHDSSSVDVPSAQQEVGKKKERVDSTQIHPDVPFLADKVRDRKWGGYGGTVSGKLLVDKSTREADSDQVYHDDEEVGELDRAPTMAHEQFYTTEVFFDDDEDINELDRAPTMSHEQTYPPEEFEDDEEINELDRAPTMSHEQTHAYQDSDDYDYDGFSELDRAPSFSHETAPRLPQESTEVKKTSVDFTDTDNAKSLFGGTSGSFFLRRRGTESSLPHALAPSDAEDVNLRDPSLEPFPIESERILHRINTISTHLPEDQPEGAHADINSPDALSQACSSVDLGPVRSHTSLMAIPESDAQEEEDEEEDSLPSPVLKTKFSGDGAGSRGSNSDNPASSSDNDTTAVPTPAQRLESAREAFSAKGKSKMHEPIAEDPTSHAYWKEHSYNVASTSSEGTESSSSNENSDDQQQDHDQDRENQEEEVENQPASQSPRRPASLWGRLLAPVRVLFARCLGRKPEDVSHTACALLGSGILAVAIWWFVSTGTIYLPIPDVLAPWMSSEWVGSGLAFVVSFCALLWG</sequence>
<reference evidence="2" key="1">
    <citation type="submission" date="2023-01" db="EMBL/GenBank/DDBJ databases">
        <authorList>
            <person name="Van Ghelder C."/>
            <person name="Rancurel C."/>
        </authorList>
    </citation>
    <scope>NUCLEOTIDE SEQUENCE</scope>
    <source>
        <strain evidence="2">CNCM I-4278</strain>
    </source>
</reference>
<gene>
    <name evidence="2" type="ORF">PDIGIT_LOCUS10759</name>
</gene>
<accession>A0A9W4UKH7</accession>
<evidence type="ECO:0008006" key="4">
    <source>
        <dbReference type="Google" id="ProtNLM"/>
    </source>
</evidence>
<evidence type="ECO:0000256" key="1">
    <source>
        <dbReference type="SAM" id="MobiDB-lite"/>
    </source>
</evidence>
<name>A0A9W4UKH7_9PLEO</name>
<dbReference type="InterPro" id="IPR013783">
    <property type="entry name" value="Ig-like_fold"/>
</dbReference>
<evidence type="ECO:0000313" key="3">
    <source>
        <dbReference type="Proteomes" id="UP001152607"/>
    </source>
</evidence>
<proteinExistence type="predicted"/>
<organism evidence="2 3">
    <name type="scientific">Periconia digitata</name>
    <dbReference type="NCBI Taxonomy" id="1303443"/>
    <lineage>
        <taxon>Eukaryota</taxon>
        <taxon>Fungi</taxon>
        <taxon>Dikarya</taxon>
        <taxon>Ascomycota</taxon>
        <taxon>Pezizomycotina</taxon>
        <taxon>Dothideomycetes</taxon>
        <taxon>Pleosporomycetidae</taxon>
        <taxon>Pleosporales</taxon>
        <taxon>Massarineae</taxon>
        <taxon>Periconiaceae</taxon>
        <taxon>Periconia</taxon>
    </lineage>
</organism>
<dbReference type="Gene3D" id="2.60.40.10">
    <property type="entry name" value="Immunoglobulins"/>
    <property type="match status" value="1"/>
</dbReference>
<dbReference type="OrthoDB" id="5350410at2759"/>
<protein>
    <recommendedName>
        <fullName evidence="4">AMP-activated protein kinase glycogen-binding domain-containing protein</fullName>
    </recommendedName>
</protein>
<dbReference type="Proteomes" id="UP001152607">
    <property type="component" value="Unassembled WGS sequence"/>
</dbReference>
<comment type="caution">
    <text evidence="2">The sequence shown here is derived from an EMBL/GenBank/DDBJ whole genome shotgun (WGS) entry which is preliminary data.</text>
</comment>
<feature type="region of interest" description="Disordered" evidence="1">
    <location>
        <begin position="235"/>
        <end position="333"/>
    </location>
</feature>
<feature type="compositionally biased region" description="Low complexity" evidence="1">
    <location>
        <begin position="491"/>
        <end position="502"/>
    </location>
</feature>
<dbReference type="CDD" id="cd02859">
    <property type="entry name" value="E_set_AMPKbeta_like_N"/>
    <property type="match status" value="1"/>
</dbReference>
<feature type="compositionally biased region" description="Acidic residues" evidence="1">
    <location>
        <begin position="397"/>
        <end position="408"/>
    </location>
</feature>
<evidence type="ECO:0000313" key="2">
    <source>
        <dbReference type="EMBL" id="CAI6337645.1"/>
    </source>
</evidence>